<dbReference type="EMBL" id="SPMZ01000004">
    <property type="protein sequence ID" value="NMQ17975.1"/>
    <property type="molecule type" value="Genomic_DNA"/>
</dbReference>
<dbReference type="RefSeq" id="WP_169247225.1">
    <property type="nucleotide sequence ID" value="NZ_SPMZ01000004.1"/>
</dbReference>
<keyword evidence="5 7" id="KW-0807">Transducer</keyword>
<dbReference type="InterPro" id="IPR003660">
    <property type="entry name" value="HAMP_dom"/>
</dbReference>
<feature type="domain" description="HAMP" evidence="10">
    <location>
        <begin position="208"/>
        <end position="261"/>
    </location>
</feature>
<dbReference type="PROSITE" id="PS50885">
    <property type="entry name" value="HAMP"/>
    <property type="match status" value="1"/>
</dbReference>
<feature type="transmembrane region" description="Helical" evidence="8">
    <location>
        <begin position="184"/>
        <end position="203"/>
    </location>
</feature>
<dbReference type="InterPro" id="IPR004089">
    <property type="entry name" value="MCPsignal_dom"/>
</dbReference>
<evidence type="ECO:0000256" key="5">
    <source>
        <dbReference type="ARBA" id="ARBA00023224"/>
    </source>
</evidence>
<evidence type="ECO:0000259" key="9">
    <source>
        <dbReference type="PROSITE" id="PS50111"/>
    </source>
</evidence>
<evidence type="ECO:0000313" key="11">
    <source>
        <dbReference type="EMBL" id="NMQ17975.1"/>
    </source>
</evidence>
<keyword evidence="2 8" id="KW-0812">Transmembrane</keyword>
<organism evidence="11 12">
    <name type="scientific">Candidatus Competibacter phosphatis</name>
    <dbReference type="NCBI Taxonomy" id="221280"/>
    <lineage>
        <taxon>Bacteria</taxon>
        <taxon>Pseudomonadati</taxon>
        <taxon>Pseudomonadota</taxon>
        <taxon>Gammaproteobacteria</taxon>
        <taxon>Candidatus Competibacteraceae</taxon>
        <taxon>Candidatus Competibacter</taxon>
    </lineage>
</organism>
<evidence type="ECO:0000259" key="10">
    <source>
        <dbReference type="PROSITE" id="PS50885"/>
    </source>
</evidence>
<dbReference type="Gene3D" id="6.10.340.10">
    <property type="match status" value="1"/>
</dbReference>
<keyword evidence="4 8" id="KW-0472">Membrane</keyword>
<feature type="transmembrane region" description="Helical" evidence="8">
    <location>
        <begin position="12"/>
        <end position="32"/>
    </location>
</feature>
<gene>
    <name evidence="11" type="ORF">E4P82_01430</name>
</gene>
<keyword evidence="3 8" id="KW-1133">Transmembrane helix</keyword>
<comment type="caution">
    <text evidence="11">The sequence shown here is derived from an EMBL/GenBank/DDBJ whole genome shotgun (WGS) entry which is preliminary data.</text>
</comment>
<dbReference type="Proteomes" id="UP000760480">
    <property type="component" value="Unassembled WGS sequence"/>
</dbReference>
<dbReference type="SUPFAM" id="SSF58104">
    <property type="entry name" value="Methyl-accepting chemotaxis protein (MCP) signaling domain"/>
    <property type="match status" value="1"/>
</dbReference>
<dbReference type="PROSITE" id="PS50111">
    <property type="entry name" value="CHEMOTAXIS_TRANSDUC_2"/>
    <property type="match status" value="1"/>
</dbReference>
<comment type="subcellular location">
    <subcellularLocation>
        <location evidence="1">Membrane</location>
        <topology evidence="1">Multi-pass membrane protein</topology>
    </subcellularLocation>
</comment>
<name>A0ABX1THN3_9GAMM</name>
<dbReference type="Pfam" id="PF00015">
    <property type="entry name" value="MCPsignal"/>
    <property type="match status" value="1"/>
</dbReference>
<dbReference type="Pfam" id="PF00672">
    <property type="entry name" value="HAMP"/>
    <property type="match status" value="1"/>
</dbReference>
<dbReference type="PANTHER" id="PTHR32089:SF119">
    <property type="entry name" value="METHYL-ACCEPTING CHEMOTAXIS PROTEIN CTPL"/>
    <property type="match status" value="1"/>
</dbReference>
<evidence type="ECO:0000256" key="4">
    <source>
        <dbReference type="ARBA" id="ARBA00023136"/>
    </source>
</evidence>
<dbReference type="SMART" id="SM00283">
    <property type="entry name" value="MA"/>
    <property type="match status" value="1"/>
</dbReference>
<dbReference type="CDD" id="cd06225">
    <property type="entry name" value="HAMP"/>
    <property type="match status" value="1"/>
</dbReference>
<evidence type="ECO:0000256" key="6">
    <source>
        <dbReference type="ARBA" id="ARBA00029447"/>
    </source>
</evidence>
<sequence length="597" mass="64686">MGGQKINSRLTVTIIAQLVILVLIGLIAYFGMNRIGNAVGQINQSVNEQVSLGRLGETLRTELLTTANSVARGTSTWEQANAKLPVAKAKFEEGLKTYFDALNPADREQVQNQYKASLDSLNEIFAELEQLFGNRDRGQLNLFVSNDLDALINPFFNNLLASLDRTQERSSQDLQTARSTGNTFTWLIAVLGLIGIGFSFFMGTSTYRAITNPLNQMMETVQQVGQGNYTARTGLTGSDELSELGQAFDQVLNERVTALVEAEHENEQLNDSIINLLQAVSLLSQRDLTVHVPVTEDVTGPVADALNLLTSETATVLQGVTRISEEVATASDKVKTQSDAVIAVAENERHAVEQTATDLAAASETMKQIAQLAQECNATAETTIKTTQAALQAVTSTVSGINSTRDTIRETEKRIKRLGERSQEISGVVNLINTIAERTHILALNASMHAASAGEAGRGFAVVADEVQRLAQNAREATSQIATLVSNIQIETADTVNAMNTAISQVVDGSRLAEQAGEQMQRTQATTTDLVTAVQQIASRSQEQARVSNELLGRAEQIQASTHQTSQQLLEQTVQTTNLVEYAKNLLNSVRVFRLPA</sequence>
<dbReference type="PANTHER" id="PTHR32089">
    <property type="entry name" value="METHYL-ACCEPTING CHEMOTAXIS PROTEIN MCPB"/>
    <property type="match status" value="1"/>
</dbReference>
<proteinExistence type="inferred from homology"/>
<reference evidence="11 12" key="1">
    <citation type="submission" date="2019-03" db="EMBL/GenBank/DDBJ databases">
        <title>Metabolic reconstructions from genomes of highly enriched 'Candidatus Accumulibacter' and 'Candidatus Competibacter' bioreactor populations.</title>
        <authorList>
            <person name="Annavajhala M.K."/>
            <person name="Welles L."/>
            <person name="Abbas B."/>
            <person name="Sorokin D."/>
            <person name="Park H."/>
            <person name="Van Loosdrecht M."/>
            <person name="Chandran K."/>
        </authorList>
    </citation>
    <scope>NUCLEOTIDE SEQUENCE [LARGE SCALE GENOMIC DNA]</scope>
    <source>
        <strain evidence="11 12">SBR_G</strain>
    </source>
</reference>
<evidence type="ECO:0000313" key="12">
    <source>
        <dbReference type="Proteomes" id="UP000760480"/>
    </source>
</evidence>
<evidence type="ECO:0000256" key="1">
    <source>
        <dbReference type="ARBA" id="ARBA00004141"/>
    </source>
</evidence>
<accession>A0ABX1THN3</accession>
<protein>
    <submittedName>
        <fullName evidence="11">Methyl-accepting chemotaxis protein</fullName>
    </submittedName>
</protein>
<evidence type="ECO:0000256" key="3">
    <source>
        <dbReference type="ARBA" id="ARBA00022989"/>
    </source>
</evidence>
<evidence type="ECO:0000256" key="2">
    <source>
        <dbReference type="ARBA" id="ARBA00022692"/>
    </source>
</evidence>
<dbReference type="Gene3D" id="1.10.287.950">
    <property type="entry name" value="Methyl-accepting chemotaxis protein"/>
    <property type="match status" value="1"/>
</dbReference>
<dbReference type="SMART" id="SM00304">
    <property type="entry name" value="HAMP"/>
    <property type="match status" value="2"/>
</dbReference>
<evidence type="ECO:0000256" key="7">
    <source>
        <dbReference type="PROSITE-ProRule" id="PRU00284"/>
    </source>
</evidence>
<feature type="domain" description="Methyl-accepting transducer" evidence="9">
    <location>
        <begin position="323"/>
        <end position="559"/>
    </location>
</feature>
<keyword evidence="12" id="KW-1185">Reference proteome</keyword>
<evidence type="ECO:0000256" key="8">
    <source>
        <dbReference type="SAM" id="Phobius"/>
    </source>
</evidence>
<comment type="similarity">
    <text evidence="6">Belongs to the methyl-accepting chemotaxis (MCP) protein family.</text>
</comment>